<feature type="domain" description="DUF2529" evidence="1">
    <location>
        <begin position="1"/>
        <end position="166"/>
    </location>
</feature>
<name>A0ABZ2NCF1_9BACI</name>
<evidence type="ECO:0000259" key="1">
    <source>
        <dbReference type="Pfam" id="PF10740"/>
    </source>
</evidence>
<protein>
    <submittedName>
        <fullName evidence="2">DUF2529 family protein</fullName>
    </submittedName>
</protein>
<gene>
    <name evidence="2" type="ORF">WDJ61_17370</name>
</gene>
<keyword evidence="3" id="KW-1185">Reference proteome</keyword>
<dbReference type="Pfam" id="PF10740">
    <property type="entry name" value="DUF2529"/>
    <property type="match status" value="1"/>
</dbReference>
<dbReference type="InterPro" id="IPR019676">
    <property type="entry name" value="DUF2529"/>
</dbReference>
<accession>A0ABZ2NCF1</accession>
<dbReference type="EMBL" id="CP147404">
    <property type="protein sequence ID" value="WXB94950.1"/>
    <property type="molecule type" value="Genomic_DNA"/>
</dbReference>
<evidence type="ECO:0000313" key="2">
    <source>
        <dbReference type="EMBL" id="WXB94950.1"/>
    </source>
</evidence>
<sequence length="170" mass="18589">MFSTQLNGLLQRIADKEVDQIEDGARLLAQAAIGDGTIFIKGLNEMKAVEAEAVLGAEPLVHAKPLLSIDHVSEIDRLLLVSRFADDEEALTIAKELQEKNIPFIAIAGATSTENESLENVADIFINTKLLKGLLPNEQGERTAFPSSIAALYIYFLLKLTIDEILLDND</sequence>
<dbReference type="Gene3D" id="3.40.50.10490">
    <property type="entry name" value="Glucose-6-phosphate isomerase like protein, domain 1"/>
    <property type="match status" value="1"/>
</dbReference>
<reference evidence="2 3" key="1">
    <citation type="submission" date="2024-02" db="EMBL/GenBank/DDBJ databases">
        <title>Seven novel Bacillus-like species.</title>
        <authorList>
            <person name="Liu G."/>
        </authorList>
    </citation>
    <scope>NUCLEOTIDE SEQUENCE [LARGE SCALE GENOMIC DNA]</scope>
    <source>
        <strain evidence="2 3">FJAT-52991</strain>
    </source>
</reference>
<organism evidence="2 3">
    <name type="scientific">Bacillus kandeliae</name>
    <dbReference type="NCBI Taxonomy" id="3129297"/>
    <lineage>
        <taxon>Bacteria</taxon>
        <taxon>Bacillati</taxon>
        <taxon>Bacillota</taxon>
        <taxon>Bacilli</taxon>
        <taxon>Bacillales</taxon>
        <taxon>Bacillaceae</taxon>
        <taxon>Bacillus</taxon>
    </lineage>
</organism>
<dbReference type="RefSeq" id="WP_338754831.1">
    <property type="nucleotide sequence ID" value="NZ_CP147404.1"/>
</dbReference>
<proteinExistence type="predicted"/>
<dbReference type="Proteomes" id="UP001387364">
    <property type="component" value="Chromosome"/>
</dbReference>
<evidence type="ECO:0000313" key="3">
    <source>
        <dbReference type="Proteomes" id="UP001387364"/>
    </source>
</evidence>